<dbReference type="InterPro" id="IPR011333">
    <property type="entry name" value="SKP1/BTB/POZ_sf"/>
</dbReference>
<dbReference type="AlphaFoldDB" id="A0A813FXN7"/>
<keyword evidence="3" id="KW-1185">Reference proteome</keyword>
<dbReference type="CDD" id="cd18186">
    <property type="entry name" value="BTB_POZ_ZBTB_KLHL-like"/>
    <property type="match status" value="1"/>
</dbReference>
<organism evidence="2 3">
    <name type="scientific">Polarella glacialis</name>
    <name type="common">Dinoflagellate</name>
    <dbReference type="NCBI Taxonomy" id="89957"/>
    <lineage>
        <taxon>Eukaryota</taxon>
        <taxon>Sar</taxon>
        <taxon>Alveolata</taxon>
        <taxon>Dinophyceae</taxon>
        <taxon>Suessiales</taxon>
        <taxon>Suessiaceae</taxon>
        <taxon>Polarella</taxon>
    </lineage>
</organism>
<feature type="domain" description="BTB" evidence="1">
    <location>
        <begin position="18"/>
        <end position="89"/>
    </location>
</feature>
<dbReference type="Gene3D" id="3.30.710.10">
    <property type="entry name" value="Potassium Channel Kv1.1, Chain A"/>
    <property type="match status" value="1"/>
</dbReference>
<dbReference type="OrthoDB" id="10249567at2759"/>
<accession>A0A813FXN7</accession>
<sequence length="272" mass="29530">MTGLTEYLGELLKSGTDADVVLVMGADDGGGEQHSAHSLILGRVIYFQKALSSAFKEGATKRVVIEDVAAKHLMPLIEVLYTDKLTPPADPHDLLHLLSLCRRFAFPGSVSECVMTALQASVVWGKNTKSLLVSAYSLQLPLAIEACLRKVSLDVLKLRSELHMDCGGEVTALNLAKGHIAIAETAARVMEQMALPPTPFQTQDYVVMEQPSVFHQMEVRVSKKLLSVTSAEASLGNLTKCVQDQKEVWSLLFEAMSVSVRGTVFDEDGDVS</sequence>
<name>A0A813FXN7_POLGL</name>
<dbReference type="InterPro" id="IPR000210">
    <property type="entry name" value="BTB/POZ_dom"/>
</dbReference>
<comment type="caution">
    <text evidence="2">The sequence shown here is derived from an EMBL/GenBank/DDBJ whole genome shotgun (WGS) entry which is preliminary data.</text>
</comment>
<dbReference type="PROSITE" id="PS50097">
    <property type="entry name" value="BTB"/>
    <property type="match status" value="1"/>
</dbReference>
<evidence type="ECO:0000313" key="3">
    <source>
        <dbReference type="Proteomes" id="UP000654075"/>
    </source>
</evidence>
<dbReference type="Pfam" id="PF00651">
    <property type="entry name" value="BTB"/>
    <property type="match status" value="1"/>
</dbReference>
<dbReference type="SUPFAM" id="SSF54695">
    <property type="entry name" value="POZ domain"/>
    <property type="match status" value="1"/>
</dbReference>
<dbReference type="Proteomes" id="UP000654075">
    <property type="component" value="Unassembled WGS sequence"/>
</dbReference>
<dbReference type="EMBL" id="CAJNNV010026133">
    <property type="protein sequence ID" value="CAE8617327.1"/>
    <property type="molecule type" value="Genomic_DNA"/>
</dbReference>
<gene>
    <name evidence="2" type="ORF">PGLA1383_LOCUS34990</name>
</gene>
<reference evidence="2" key="1">
    <citation type="submission" date="2021-02" db="EMBL/GenBank/DDBJ databases">
        <authorList>
            <person name="Dougan E. K."/>
            <person name="Rhodes N."/>
            <person name="Thang M."/>
            <person name="Chan C."/>
        </authorList>
    </citation>
    <scope>NUCLEOTIDE SEQUENCE</scope>
</reference>
<proteinExistence type="predicted"/>
<evidence type="ECO:0000259" key="1">
    <source>
        <dbReference type="PROSITE" id="PS50097"/>
    </source>
</evidence>
<evidence type="ECO:0000313" key="2">
    <source>
        <dbReference type="EMBL" id="CAE8617327.1"/>
    </source>
</evidence>
<dbReference type="SMART" id="SM00225">
    <property type="entry name" value="BTB"/>
    <property type="match status" value="1"/>
</dbReference>
<protein>
    <recommendedName>
        <fullName evidence="1">BTB domain-containing protein</fullName>
    </recommendedName>
</protein>